<evidence type="ECO:0000313" key="5">
    <source>
        <dbReference type="Proteomes" id="UP000006039"/>
    </source>
</evidence>
<feature type="compositionally biased region" description="Low complexity" evidence="1">
    <location>
        <begin position="366"/>
        <end position="375"/>
    </location>
</feature>
<organism evidence="3">
    <name type="scientific">Gaeumannomyces tritici (strain R3-111a-1)</name>
    <name type="common">Wheat and barley take-all root rot fungus</name>
    <name type="synonym">Gaeumannomyces graminis var. tritici</name>
    <dbReference type="NCBI Taxonomy" id="644352"/>
    <lineage>
        <taxon>Eukaryota</taxon>
        <taxon>Fungi</taxon>
        <taxon>Dikarya</taxon>
        <taxon>Ascomycota</taxon>
        <taxon>Pezizomycotina</taxon>
        <taxon>Sordariomycetes</taxon>
        <taxon>Sordariomycetidae</taxon>
        <taxon>Magnaporthales</taxon>
        <taxon>Magnaporthaceae</taxon>
        <taxon>Gaeumannomyces</taxon>
    </lineage>
</organism>
<accession>J3PKE8</accession>
<dbReference type="eggNOG" id="KOG2058">
    <property type="taxonomic scope" value="Eukaryota"/>
</dbReference>
<dbReference type="SMART" id="SM00164">
    <property type="entry name" value="TBC"/>
    <property type="match status" value="1"/>
</dbReference>
<evidence type="ECO:0000313" key="4">
    <source>
        <dbReference type="EnsemblFungi" id="EJT68420"/>
    </source>
</evidence>
<feature type="region of interest" description="Disordered" evidence="1">
    <location>
        <begin position="1"/>
        <end position="71"/>
    </location>
</feature>
<feature type="compositionally biased region" description="Polar residues" evidence="1">
    <location>
        <begin position="423"/>
        <end position="444"/>
    </location>
</feature>
<dbReference type="SUPFAM" id="SSF47923">
    <property type="entry name" value="Ypt/Rab-GAP domain of gyp1p"/>
    <property type="match status" value="2"/>
</dbReference>
<feature type="compositionally biased region" description="Low complexity" evidence="1">
    <location>
        <begin position="38"/>
        <end position="47"/>
    </location>
</feature>
<dbReference type="InterPro" id="IPR035969">
    <property type="entry name" value="Rab-GAP_TBC_sf"/>
</dbReference>
<feature type="domain" description="Rab-GAP TBC" evidence="2">
    <location>
        <begin position="787"/>
        <end position="976"/>
    </location>
</feature>
<dbReference type="VEuPathDB" id="FungiDB:GGTG_14002"/>
<dbReference type="InterPro" id="IPR050302">
    <property type="entry name" value="Rab_GAP_TBC_domain"/>
</dbReference>
<dbReference type="EnsemblFungi" id="EJT68420">
    <property type="protein sequence ID" value="EJT68420"/>
    <property type="gene ID" value="GGTG_14002"/>
</dbReference>
<dbReference type="PANTHER" id="PTHR47219:SF20">
    <property type="entry name" value="TBC1 DOMAIN FAMILY MEMBER 2B"/>
    <property type="match status" value="1"/>
</dbReference>
<name>J3PKE8_GAET3</name>
<reference evidence="5" key="1">
    <citation type="submission" date="2010-07" db="EMBL/GenBank/DDBJ databases">
        <title>The genome sequence of Gaeumannomyces graminis var. tritici strain R3-111a-1.</title>
        <authorList>
            <consortium name="The Broad Institute Genome Sequencing Platform"/>
            <person name="Ma L.-J."/>
            <person name="Dead R."/>
            <person name="Young S."/>
            <person name="Zeng Q."/>
            <person name="Koehrsen M."/>
            <person name="Alvarado L."/>
            <person name="Berlin A."/>
            <person name="Chapman S.B."/>
            <person name="Chen Z."/>
            <person name="Freedman E."/>
            <person name="Gellesch M."/>
            <person name="Goldberg J."/>
            <person name="Griggs A."/>
            <person name="Gujja S."/>
            <person name="Heilman E.R."/>
            <person name="Heiman D."/>
            <person name="Hepburn T."/>
            <person name="Howarth C."/>
            <person name="Jen D."/>
            <person name="Larson L."/>
            <person name="Mehta T."/>
            <person name="Neiman D."/>
            <person name="Pearson M."/>
            <person name="Roberts A."/>
            <person name="Saif S."/>
            <person name="Shea T."/>
            <person name="Shenoy N."/>
            <person name="Sisk P."/>
            <person name="Stolte C."/>
            <person name="Sykes S."/>
            <person name="Walk T."/>
            <person name="White J."/>
            <person name="Yandava C."/>
            <person name="Haas B."/>
            <person name="Nusbaum C."/>
            <person name="Birren B."/>
        </authorList>
    </citation>
    <scope>NUCLEOTIDE SEQUENCE [LARGE SCALE GENOMIC DNA]</scope>
    <source>
        <strain evidence="5">R3-111a-1</strain>
    </source>
</reference>
<evidence type="ECO:0000259" key="2">
    <source>
        <dbReference type="PROSITE" id="PS50086"/>
    </source>
</evidence>
<dbReference type="Proteomes" id="UP000006039">
    <property type="component" value="Unassembled WGS sequence"/>
</dbReference>
<dbReference type="PANTHER" id="PTHR47219">
    <property type="entry name" value="RAB GTPASE-ACTIVATING PROTEIN 1-LIKE"/>
    <property type="match status" value="1"/>
</dbReference>
<feature type="compositionally biased region" description="Basic residues" evidence="1">
    <location>
        <begin position="23"/>
        <end position="36"/>
    </location>
</feature>
<sequence>MDGVSPIAPLERSVSELSAASSRSHRSTVRGTRRKLLSTQSSGSASSINDKSLTSFPSFSPGPPKEEGDESPVIVDGIDAVASILIKQPSSAKSRTPMSAAQTPASTTSASTAASIVESLTAASPGLLKTRRSSSGRNGARSALFDDTAGTPTRRLPGALHLADNDHIKRLVAKHGAVGLVRQVAEDLAQRDAQISALRTRAGERERALRRIILECGLSNLDLETRLRAVEDEARTMGAARRGGLERGVSDLVSDAMADSVSGDAPPSPFYGHATPFDGQATIRAVSGSTQPPATESDGNSNNSKGTMKFIKDYIWGGGGSGRNSRASSINGDTAKQAQTVIRAPVSSDRRPMLQDDLFTPPDTQSVRSSSRASSINNGVTGRKTSTPFSTLVRMVAGGGSLAPKDGDLRGRAGSSSVAGGSLRTSSVSSQRTTGSNRAVSTQAGGPKALMSMRRVVTGVPNLPASGASRSKPEERWDSMVSSPITDSMSQQESYGPVEMDKIVPLEAQPPTLSQFYNNNYGGSGHLTDRFGFIYDQRRKKRQRAAHLASQVLVAAAGGKADSAGRPILPPIITDDSTSHKWDVVDDGRPGSPSSAEEVREEGKPSSRWYDYLKVVTFQAGTERTTELLSDTPAMSVPGIEVTEGQEPPKSPAIVQSEDGGFVPHASTPISAVDTLASASAGPEGEPAAATFVKDDVEPVKQLLDQLNSLHDVLQRKRMDRWNEFQRKVRAERRKHGGESSGADNRFHSMPETRLADGELIGIADLGNKGKVGRAKWSEFRTLVLGGIPVLLRAKVWAECSGAIDLRVPGYYDDLIKRPATEDNAEVVTQIRADINRTLTDNIFFRKGVGVERLHEVLLAYSRRNADVGYCQGMNLIAANLLLVTPSAEDAFWLLASVVERILPVGYYDHSLLASRADQQVLRRYVSELLPRLSAHFEALGIDLETMTFQWFLSVFTDCLSAEALFRVWDVMLCLADGSTFLFQVALALLKLNEQQLLTQCPTPAAVYTYINHQMTDHAISIDGLIQASEGLKRLVRREDVSARREAAMEAERGLARLRDEERAARAAAALTVRGSRKAAAAAALVVTDEVISAASSRAPSVIISRTASPAPSALASPAVEVGGGGGIAGIA</sequence>
<feature type="compositionally biased region" description="Low complexity" evidence="1">
    <location>
        <begin position="323"/>
        <end position="332"/>
    </location>
</feature>
<evidence type="ECO:0000256" key="1">
    <source>
        <dbReference type="SAM" id="MobiDB-lite"/>
    </source>
</evidence>
<gene>
    <name evidence="4" type="primary">20354460</name>
    <name evidence="3" type="ORF">GGTG_14002</name>
</gene>
<dbReference type="InterPro" id="IPR000195">
    <property type="entry name" value="Rab-GAP-TBC_dom"/>
</dbReference>
<dbReference type="GO" id="GO:0031267">
    <property type="term" value="F:small GTPase binding"/>
    <property type="evidence" value="ECO:0007669"/>
    <property type="project" value="TreeGrafter"/>
</dbReference>
<evidence type="ECO:0000313" key="3">
    <source>
        <dbReference type="EMBL" id="EJT68420.1"/>
    </source>
</evidence>
<feature type="compositionally biased region" description="Low complexity" evidence="1">
    <location>
        <begin position="10"/>
        <end position="22"/>
    </location>
</feature>
<proteinExistence type="predicted"/>
<dbReference type="GeneID" id="20354460"/>
<feature type="region of interest" description="Disordered" evidence="1">
    <location>
        <begin position="287"/>
        <end position="306"/>
    </location>
</feature>
<feature type="compositionally biased region" description="Low complexity" evidence="1">
    <location>
        <begin position="412"/>
        <end position="422"/>
    </location>
</feature>
<dbReference type="AlphaFoldDB" id="J3PKE8"/>
<reference evidence="3" key="2">
    <citation type="submission" date="2010-07" db="EMBL/GenBank/DDBJ databases">
        <authorList>
            <consortium name="The Broad Institute Genome Sequencing Platform"/>
            <consortium name="Broad Institute Genome Sequencing Center for Infectious Disease"/>
            <person name="Ma L.-J."/>
            <person name="Dead R."/>
            <person name="Young S."/>
            <person name="Zeng Q."/>
            <person name="Koehrsen M."/>
            <person name="Alvarado L."/>
            <person name="Berlin A."/>
            <person name="Chapman S.B."/>
            <person name="Chen Z."/>
            <person name="Freedman E."/>
            <person name="Gellesch M."/>
            <person name="Goldberg J."/>
            <person name="Griggs A."/>
            <person name="Gujja S."/>
            <person name="Heilman E.R."/>
            <person name="Heiman D."/>
            <person name="Hepburn T."/>
            <person name="Howarth C."/>
            <person name="Jen D."/>
            <person name="Larson L."/>
            <person name="Mehta T."/>
            <person name="Neiman D."/>
            <person name="Pearson M."/>
            <person name="Roberts A."/>
            <person name="Saif S."/>
            <person name="Shea T."/>
            <person name="Shenoy N."/>
            <person name="Sisk P."/>
            <person name="Stolte C."/>
            <person name="Sykes S."/>
            <person name="Walk T."/>
            <person name="White J."/>
            <person name="Yandava C."/>
            <person name="Haas B."/>
            <person name="Nusbaum C."/>
            <person name="Birren B."/>
        </authorList>
    </citation>
    <scope>NUCLEOTIDE SEQUENCE</scope>
    <source>
        <strain evidence="3">R3-111a-1</strain>
    </source>
</reference>
<dbReference type="PROSITE" id="PS50086">
    <property type="entry name" value="TBC_RABGAP"/>
    <property type="match status" value="1"/>
</dbReference>
<dbReference type="RefSeq" id="XP_009230191.1">
    <property type="nucleotide sequence ID" value="XM_009231927.1"/>
</dbReference>
<dbReference type="OrthoDB" id="294251at2759"/>
<reference evidence="4" key="4">
    <citation type="journal article" date="2015" name="G3 (Bethesda)">
        <title>Genome sequences of three phytopathogenic species of the Magnaporthaceae family of fungi.</title>
        <authorList>
            <person name="Okagaki L.H."/>
            <person name="Nunes C.C."/>
            <person name="Sailsbery J."/>
            <person name="Clay B."/>
            <person name="Brown D."/>
            <person name="John T."/>
            <person name="Oh Y."/>
            <person name="Young N."/>
            <person name="Fitzgerald M."/>
            <person name="Haas B.J."/>
            <person name="Zeng Q."/>
            <person name="Young S."/>
            <person name="Adiconis X."/>
            <person name="Fan L."/>
            <person name="Levin J.Z."/>
            <person name="Mitchell T.K."/>
            <person name="Okubara P.A."/>
            <person name="Farman M.L."/>
            <person name="Kohn L.M."/>
            <person name="Birren B."/>
            <person name="Ma L.-J."/>
            <person name="Dean R.A."/>
        </authorList>
    </citation>
    <scope>NUCLEOTIDE SEQUENCE</scope>
    <source>
        <strain evidence="4">R3-111a-1</strain>
    </source>
</reference>
<feature type="region of interest" description="Disordered" evidence="1">
    <location>
        <begin position="322"/>
        <end position="387"/>
    </location>
</feature>
<feature type="region of interest" description="Disordered" evidence="1">
    <location>
        <begin position="88"/>
        <end position="110"/>
    </location>
</feature>
<dbReference type="Gene3D" id="1.10.8.270">
    <property type="entry name" value="putative rabgap domain of human tbc1 domain family member 14 like domains"/>
    <property type="match status" value="1"/>
</dbReference>
<dbReference type="FunFam" id="1.10.8.270:FF:000026">
    <property type="entry name" value="TBC (Tre-2/Bub2/Cdc16) domain family"/>
    <property type="match status" value="1"/>
</dbReference>
<dbReference type="GO" id="GO:0005096">
    <property type="term" value="F:GTPase activator activity"/>
    <property type="evidence" value="ECO:0007669"/>
    <property type="project" value="TreeGrafter"/>
</dbReference>
<dbReference type="FunFam" id="1.10.472.80:FF:000046">
    <property type="entry name" value="TBC domain-containing protein"/>
    <property type="match status" value="1"/>
</dbReference>
<feature type="region of interest" description="Disordered" evidence="1">
    <location>
        <begin position="127"/>
        <end position="150"/>
    </location>
</feature>
<dbReference type="EMBL" id="GL385494">
    <property type="protein sequence ID" value="EJT68420.1"/>
    <property type="molecule type" value="Genomic_DNA"/>
</dbReference>
<reference evidence="3" key="3">
    <citation type="submission" date="2010-09" db="EMBL/GenBank/DDBJ databases">
        <title>Annotation of Gaeumannomyces graminis var. tritici R3-111a-1.</title>
        <authorList>
            <consortium name="The Broad Institute Genome Sequencing Platform"/>
            <person name="Ma L.-J."/>
            <person name="Dead R."/>
            <person name="Young S.K."/>
            <person name="Zeng Q."/>
            <person name="Gargeya S."/>
            <person name="Fitzgerald M."/>
            <person name="Haas B."/>
            <person name="Abouelleil A."/>
            <person name="Alvarado L."/>
            <person name="Arachchi H.M."/>
            <person name="Berlin A."/>
            <person name="Brown A."/>
            <person name="Chapman S.B."/>
            <person name="Chen Z."/>
            <person name="Dunbar C."/>
            <person name="Freedman E."/>
            <person name="Gearin G."/>
            <person name="Gellesch M."/>
            <person name="Goldberg J."/>
            <person name="Griggs A."/>
            <person name="Gujja S."/>
            <person name="Heiman D."/>
            <person name="Howarth C."/>
            <person name="Larson L."/>
            <person name="Lui A."/>
            <person name="MacDonald P.J.P."/>
            <person name="Mehta T."/>
            <person name="Montmayeur A."/>
            <person name="Murphy C."/>
            <person name="Neiman D."/>
            <person name="Pearson M."/>
            <person name="Priest M."/>
            <person name="Roberts A."/>
            <person name="Saif S."/>
            <person name="Shea T."/>
            <person name="Shenoy N."/>
            <person name="Sisk P."/>
            <person name="Stolte C."/>
            <person name="Sykes S."/>
            <person name="Yandava C."/>
            <person name="Wortman J."/>
            <person name="Nusbaum C."/>
            <person name="Birren B."/>
        </authorList>
    </citation>
    <scope>NUCLEOTIDE SEQUENCE</scope>
    <source>
        <strain evidence="3">R3-111a-1</strain>
    </source>
</reference>
<dbReference type="STRING" id="644352.J3PKE8"/>
<dbReference type="HOGENOM" id="CLU_005609_0_0_1"/>
<feature type="region of interest" description="Disordered" evidence="1">
    <location>
        <begin position="401"/>
        <end position="446"/>
    </location>
</feature>
<feature type="compositionally biased region" description="Polar residues" evidence="1">
    <location>
        <begin position="376"/>
        <end position="387"/>
    </location>
</feature>
<reference evidence="4" key="5">
    <citation type="submission" date="2018-04" db="UniProtKB">
        <authorList>
            <consortium name="EnsemblFungi"/>
        </authorList>
    </citation>
    <scope>IDENTIFICATION</scope>
    <source>
        <strain evidence="4">R3-111a-1</strain>
    </source>
</reference>
<keyword evidence="5" id="KW-1185">Reference proteome</keyword>
<feature type="region of interest" description="Disordered" evidence="1">
    <location>
        <begin position="557"/>
        <end position="603"/>
    </location>
</feature>
<dbReference type="Pfam" id="PF00566">
    <property type="entry name" value="RabGAP-TBC"/>
    <property type="match status" value="1"/>
</dbReference>
<protein>
    <submittedName>
        <fullName evidence="3">TBC1 domain family member 10A</fullName>
    </submittedName>
</protein>
<dbReference type="Gene3D" id="1.10.472.80">
    <property type="entry name" value="Ypt/Rab-GAP domain of gyp1p, domain 3"/>
    <property type="match status" value="1"/>
</dbReference>
<feature type="compositionally biased region" description="Polar residues" evidence="1">
    <location>
        <begin position="48"/>
        <end position="58"/>
    </location>
</feature>
<feature type="compositionally biased region" description="Low complexity" evidence="1">
    <location>
        <begin position="96"/>
        <end position="110"/>
    </location>
</feature>
<feature type="compositionally biased region" description="Basic and acidic residues" evidence="1">
    <location>
        <begin position="577"/>
        <end position="589"/>
    </location>
</feature>